<reference evidence="4" key="1">
    <citation type="journal article" date="2019" name="Int. J. Syst. Evol. Microbiol.">
        <title>The Global Catalogue of Microorganisms (GCM) 10K type strain sequencing project: providing services to taxonomists for standard genome sequencing and annotation.</title>
        <authorList>
            <consortium name="The Broad Institute Genomics Platform"/>
            <consortium name="The Broad Institute Genome Sequencing Center for Infectious Disease"/>
            <person name="Wu L."/>
            <person name="Ma J."/>
        </authorList>
    </citation>
    <scope>NUCLEOTIDE SEQUENCE [LARGE SCALE GENOMIC DNA]</scope>
    <source>
        <strain evidence="4">JCM 18459</strain>
    </source>
</reference>
<dbReference type="Gene3D" id="3.40.50.850">
    <property type="entry name" value="Isochorismatase-like"/>
    <property type="match status" value="1"/>
</dbReference>
<keyword evidence="4" id="KW-1185">Reference proteome</keyword>
<proteinExistence type="predicted"/>
<dbReference type="InterPro" id="IPR050272">
    <property type="entry name" value="Isochorismatase-like_hydrls"/>
</dbReference>
<dbReference type="SUPFAM" id="SSF52499">
    <property type="entry name" value="Isochorismatase-like hydrolases"/>
    <property type="match status" value="1"/>
</dbReference>
<name>A0ABP9PGU3_9ACTN</name>
<dbReference type="RefSeq" id="WP_345456986.1">
    <property type="nucleotide sequence ID" value="NZ_BAABKG010000002.1"/>
</dbReference>
<dbReference type="InterPro" id="IPR036380">
    <property type="entry name" value="Isochorismatase-like_sf"/>
</dbReference>
<accession>A0ABP9PGU3</accession>
<evidence type="ECO:0000256" key="1">
    <source>
        <dbReference type="ARBA" id="ARBA00022801"/>
    </source>
</evidence>
<evidence type="ECO:0000313" key="3">
    <source>
        <dbReference type="EMBL" id="GAA5146349.1"/>
    </source>
</evidence>
<evidence type="ECO:0000313" key="4">
    <source>
        <dbReference type="Proteomes" id="UP001500221"/>
    </source>
</evidence>
<dbReference type="Proteomes" id="UP001500221">
    <property type="component" value="Unassembled WGS sequence"/>
</dbReference>
<organism evidence="3 4">
    <name type="scientific">Nocardioides marinquilinus</name>
    <dbReference type="NCBI Taxonomy" id="1210400"/>
    <lineage>
        <taxon>Bacteria</taxon>
        <taxon>Bacillati</taxon>
        <taxon>Actinomycetota</taxon>
        <taxon>Actinomycetes</taxon>
        <taxon>Propionibacteriales</taxon>
        <taxon>Nocardioidaceae</taxon>
        <taxon>Nocardioides</taxon>
    </lineage>
</organism>
<keyword evidence="1" id="KW-0378">Hydrolase</keyword>
<feature type="domain" description="Isochorismatase-like" evidence="2">
    <location>
        <begin position="11"/>
        <end position="153"/>
    </location>
</feature>
<sequence>MTAPTLPPPPTALVVVDVQHDVVHADPPPREPDALLAALRTLLAAARSAGALVVHVQDVGDADPRFAAGSPGRALVLDVADGEPVVEKTDDDAFVGTRLADLLAGHAAVVVGGLQSEMCVAATARGALARGLAVTLPQDAHSTYDVPAGDGGIAVPAAHVSRVAAWSLGDDVALPARSADVRFGPVP</sequence>
<dbReference type="Pfam" id="PF00857">
    <property type="entry name" value="Isochorismatase"/>
    <property type="match status" value="1"/>
</dbReference>
<dbReference type="InterPro" id="IPR000868">
    <property type="entry name" value="Isochorismatase-like_dom"/>
</dbReference>
<evidence type="ECO:0000259" key="2">
    <source>
        <dbReference type="Pfam" id="PF00857"/>
    </source>
</evidence>
<dbReference type="EMBL" id="BAABKG010000002">
    <property type="protein sequence ID" value="GAA5146349.1"/>
    <property type="molecule type" value="Genomic_DNA"/>
</dbReference>
<comment type="caution">
    <text evidence="3">The sequence shown here is derived from an EMBL/GenBank/DDBJ whole genome shotgun (WGS) entry which is preliminary data.</text>
</comment>
<dbReference type="PANTHER" id="PTHR43540:SF1">
    <property type="entry name" value="ISOCHORISMATASE HYDROLASE"/>
    <property type="match status" value="1"/>
</dbReference>
<protein>
    <recommendedName>
        <fullName evidence="2">Isochorismatase-like domain-containing protein</fullName>
    </recommendedName>
</protein>
<gene>
    <name evidence="3" type="ORF">GCM10023340_17140</name>
</gene>
<dbReference type="PANTHER" id="PTHR43540">
    <property type="entry name" value="PEROXYUREIDOACRYLATE/UREIDOACRYLATE AMIDOHYDROLASE-RELATED"/>
    <property type="match status" value="1"/>
</dbReference>